<evidence type="ECO:0000313" key="9">
    <source>
        <dbReference type="EMBL" id="OLF15501.1"/>
    </source>
</evidence>
<gene>
    <name evidence="9" type="ORF">BU204_21490</name>
</gene>
<feature type="transmembrane region" description="Helical" evidence="7">
    <location>
        <begin position="251"/>
        <end position="274"/>
    </location>
</feature>
<evidence type="ECO:0000256" key="3">
    <source>
        <dbReference type="ARBA" id="ARBA00022748"/>
    </source>
</evidence>
<evidence type="ECO:0000313" key="10">
    <source>
        <dbReference type="Proteomes" id="UP000185596"/>
    </source>
</evidence>
<dbReference type="OrthoDB" id="9814290at2"/>
<dbReference type="STRING" id="1912961.BU204_21490"/>
<keyword evidence="4 7" id="KW-1133">Transmembrane helix</keyword>
<sequence>MPELPGTAMLSDWLFTSAVGVYMLAALLSAGEYVLGRYPVRRAAAARPAPVAVGAAAGGAAPTAAPPPADPPPAPATLPARLGRMGVALTVLGALLHLSSVVLRGAATGRIPWGNMYEYMSAVGLVAVLAWLYVLRRHPVRRVAVFVLLPVSLLLFLAGNLLYTEVAPLQPALRSYWIVIHVAAAIMASGVFLVSGVASALHLVSEGRLGTLTEEASGAAGSTGDGRRSGQDRAPASRADRLPPPEFLDRLAYRSGVFGFITITFAIVTGAIWAESAWGRYWGWDPKETVAFVTWVCYAAYLHARATSGWRRRRAAWLNIVGLVIVLFNLFFVNLVVAGLHSYAGG</sequence>
<evidence type="ECO:0000259" key="8">
    <source>
        <dbReference type="Pfam" id="PF01578"/>
    </source>
</evidence>
<keyword evidence="5 7" id="KW-0472">Membrane</keyword>
<feature type="transmembrane region" description="Helical" evidence="7">
    <location>
        <begin position="119"/>
        <end position="136"/>
    </location>
</feature>
<proteinExistence type="predicted"/>
<dbReference type="GO" id="GO:0005886">
    <property type="term" value="C:plasma membrane"/>
    <property type="evidence" value="ECO:0007669"/>
    <property type="project" value="TreeGrafter"/>
</dbReference>
<feature type="domain" description="Cytochrome c assembly protein" evidence="8">
    <location>
        <begin position="113"/>
        <end position="341"/>
    </location>
</feature>
<feature type="transmembrane region" description="Helical" evidence="7">
    <location>
        <begin position="143"/>
        <end position="163"/>
    </location>
</feature>
<feature type="transmembrane region" description="Helical" evidence="7">
    <location>
        <begin position="175"/>
        <end position="201"/>
    </location>
</feature>
<comment type="subcellular location">
    <subcellularLocation>
        <location evidence="1">Membrane</location>
        <topology evidence="1">Multi-pass membrane protein</topology>
    </subcellularLocation>
</comment>
<keyword evidence="3" id="KW-0201">Cytochrome c-type biogenesis</keyword>
<dbReference type="GO" id="GO:0020037">
    <property type="term" value="F:heme binding"/>
    <property type="evidence" value="ECO:0007669"/>
    <property type="project" value="InterPro"/>
</dbReference>
<evidence type="ECO:0000256" key="4">
    <source>
        <dbReference type="ARBA" id="ARBA00022989"/>
    </source>
</evidence>
<dbReference type="InterPro" id="IPR017562">
    <property type="entry name" value="Cyt_c_biogenesis_CcsA"/>
</dbReference>
<protein>
    <submittedName>
        <fullName evidence="9">C-type cytochrome biogenesis protein CcsB</fullName>
    </submittedName>
</protein>
<dbReference type="InterPro" id="IPR002541">
    <property type="entry name" value="Cyt_c_assembly"/>
</dbReference>
<feature type="transmembrane region" description="Helical" evidence="7">
    <location>
        <begin position="87"/>
        <end position="107"/>
    </location>
</feature>
<feature type="transmembrane region" description="Helical" evidence="7">
    <location>
        <begin position="13"/>
        <end position="35"/>
    </location>
</feature>
<accession>A0A1Q8CMC7</accession>
<evidence type="ECO:0000256" key="5">
    <source>
        <dbReference type="ARBA" id="ARBA00023136"/>
    </source>
</evidence>
<dbReference type="PANTHER" id="PTHR30071:SF1">
    <property type="entry name" value="CYTOCHROME B_B6 PROTEIN-RELATED"/>
    <property type="match status" value="1"/>
</dbReference>
<dbReference type="AlphaFoldDB" id="A0A1Q8CMC7"/>
<keyword evidence="2 7" id="KW-0812">Transmembrane</keyword>
<dbReference type="RefSeq" id="WP_075127514.1">
    <property type="nucleotide sequence ID" value="NZ_MSIE01000040.1"/>
</dbReference>
<feature type="region of interest" description="Disordered" evidence="6">
    <location>
        <begin position="215"/>
        <end position="242"/>
    </location>
</feature>
<dbReference type="Proteomes" id="UP000185596">
    <property type="component" value="Unassembled WGS sequence"/>
</dbReference>
<dbReference type="GO" id="GO:0017004">
    <property type="term" value="P:cytochrome complex assembly"/>
    <property type="evidence" value="ECO:0007669"/>
    <property type="project" value="UniProtKB-KW"/>
</dbReference>
<dbReference type="Pfam" id="PF01578">
    <property type="entry name" value="Cytochrom_C_asm"/>
    <property type="match status" value="1"/>
</dbReference>
<dbReference type="InterPro" id="IPR045062">
    <property type="entry name" value="Cyt_c_biogenesis_CcsA/CcmC"/>
</dbReference>
<feature type="transmembrane region" description="Helical" evidence="7">
    <location>
        <begin position="286"/>
        <end position="304"/>
    </location>
</feature>
<evidence type="ECO:0000256" key="1">
    <source>
        <dbReference type="ARBA" id="ARBA00004141"/>
    </source>
</evidence>
<dbReference type="PANTHER" id="PTHR30071">
    <property type="entry name" value="HEME EXPORTER PROTEIN C"/>
    <property type="match status" value="1"/>
</dbReference>
<evidence type="ECO:0000256" key="7">
    <source>
        <dbReference type="SAM" id="Phobius"/>
    </source>
</evidence>
<reference evidence="9 10" key="1">
    <citation type="submission" date="2016-12" db="EMBL/GenBank/DDBJ databases">
        <title>The draft genome sequence of Actinophytocola sp. 11-183.</title>
        <authorList>
            <person name="Wang W."/>
            <person name="Yuan L."/>
        </authorList>
    </citation>
    <scope>NUCLEOTIDE SEQUENCE [LARGE SCALE GENOMIC DNA]</scope>
    <source>
        <strain evidence="9 10">11-183</strain>
    </source>
</reference>
<feature type="transmembrane region" description="Helical" evidence="7">
    <location>
        <begin position="316"/>
        <end position="340"/>
    </location>
</feature>
<keyword evidence="10" id="KW-1185">Reference proteome</keyword>
<dbReference type="EMBL" id="MSIE01000040">
    <property type="protein sequence ID" value="OLF15501.1"/>
    <property type="molecule type" value="Genomic_DNA"/>
</dbReference>
<comment type="caution">
    <text evidence="9">The sequence shown here is derived from an EMBL/GenBank/DDBJ whole genome shotgun (WGS) entry which is preliminary data.</text>
</comment>
<name>A0A1Q8CMC7_9PSEU</name>
<organism evidence="9 10">
    <name type="scientific">Actinophytocola xanthii</name>
    <dbReference type="NCBI Taxonomy" id="1912961"/>
    <lineage>
        <taxon>Bacteria</taxon>
        <taxon>Bacillati</taxon>
        <taxon>Actinomycetota</taxon>
        <taxon>Actinomycetes</taxon>
        <taxon>Pseudonocardiales</taxon>
        <taxon>Pseudonocardiaceae</taxon>
    </lineage>
</organism>
<evidence type="ECO:0000256" key="2">
    <source>
        <dbReference type="ARBA" id="ARBA00022692"/>
    </source>
</evidence>
<dbReference type="NCBIfam" id="TIGR03144">
    <property type="entry name" value="cytochr_II_ccsB"/>
    <property type="match status" value="1"/>
</dbReference>
<evidence type="ECO:0000256" key="6">
    <source>
        <dbReference type="SAM" id="MobiDB-lite"/>
    </source>
</evidence>